<name>A0A833Z535_9CHIR</name>
<keyword evidence="1" id="KW-0812">Transmembrane</keyword>
<reference evidence="2 3" key="1">
    <citation type="journal article" date="2020" name="Nature">
        <title>Six reference-quality genomes reveal evolution of bat adaptations.</title>
        <authorList>
            <person name="Jebb D."/>
            <person name="Huang Z."/>
            <person name="Pippel M."/>
            <person name="Hughes G.M."/>
            <person name="Lavrichenko K."/>
            <person name="Devanna P."/>
            <person name="Winkler S."/>
            <person name="Jermiin L.S."/>
            <person name="Skirmuntt E.C."/>
            <person name="Katzourakis A."/>
            <person name="Burkitt-Gray L."/>
            <person name="Ray D.A."/>
            <person name="Sullivan K.A.M."/>
            <person name="Roscito J.G."/>
            <person name="Kirilenko B.M."/>
            <person name="Davalos L.M."/>
            <person name="Corthals A.P."/>
            <person name="Power M.L."/>
            <person name="Jones G."/>
            <person name="Ransome R.D."/>
            <person name="Dechmann D.K.N."/>
            <person name="Locatelli A.G."/>
            <person name="Puechmaille S.J."/>
            <person name="Fedrigo O."/>
            <person name="Jarvis E.D."/>
            <person name="Hiller M."/>
            <person name="Vernes S.C."/>
            <person name="Myers E.W."/>
            <person name="Teeling E.C."/>
        </authorList>
    </citation>
    <scope>NUCLEOTIDE SEQUENCE [LARGE SCALE GENOMIC DNA]</scope>
    <source>
        <strain evidence="2">Bat1K_MPI-CBG_1</strain>
    </source>
</reference>
<comment type="caution">
    <text evidence="2">The sequence shown here is derived from an EMBL/GenBank/DDBJ whole genome shotgun (WGS) entry which is preliminary data.</text>
</comment>
<sequence length="124" mass="13815">MITGTQAEEVPRTLCFFRPSPHSCRLLSADRGRVFLTHCGCISLLLLRLACALPFLVFHADTVTSFQHISGPASDTQFLSVSFLGLNMFTKCPCFTCSQVSGNTFPSLRTIQSNPRLQQPWARY</sequence>
<dbReference type="EMBL" id="JABVXQ010000012">
    <property type="protein sequence ID" value="KAF6084391.1"/>
    <property type="molecule type" value="Genomic_DNA"/>
</dbReference>
<gene>
    <name evidence="2" type="ORF">HJG60_008653</name>
</gene>
<dbReference type="AlphaFoldDB" id="A0A833Z535"/>
<keyword evidence="1" id="KW-1133">Transmembrane helix</keyword>
<proteinExistence type="predicted"/>
<accession>A0A833Z535</accession>
<protein>
    <submittedName>
        <fullName evidence="2">Uncharacterized protein</fullName>
    </submittedName>
</protein>
<organism evidence="2 3">
    <name type="scientific">Phyllostomus discolor</name>
    <name type="common">pale spear-nosed bat</name>
    <dbReference type="NCBI Taxonomy" id="89673"/>
    <lineage>
        <taxon>Eukaryota</taxon>
        <taxon>Metazoa</taxon>
        <taxon>Chordata</taxon>
        <taxon>Craniata</taxon>
        <taxon>Vertebrata</taxon>
        <taxon>Euteleostomi</taxon>
        <taxon>Mammalia</taxon>
        <taxon>Eutheria</taxon>
        <taxon>Laurasiatheria</taxon>
        <taxon>Chiroptera</taxon>
        <taxon>Yangochiroptera</taxon>
        <taxon>Phyllostomidae</taxon>
        <taxon>Phyllostominae</taxon>
        <taxon>Phyllostomus</taxon>
    </lineage>
</organism>
<evidence type="ECO:0000256" key="1">
    <source>
        <dbReference type="SAM" id="Phobius"/>
    </source>
</evidence>
<feature type="transmembrane region" description="Helical" evidence="1">
    <location>
        <begin position="35"/>
        <end position="58"/>
    </location>
</feature>
<dbReference type="Proteomes" id="UP000664940">
    <property type="component" value="Unassembled WGS sequence"/>
</dbReference>
<evidence type="ECO:0000313" key="2">
    <source>
        <dbReference type="EMBL" id="KAF6084391.1"/>
    </source>
</evidence>
<keyword evidence="1" id="KW-0472">Membrane</keyword>
<evidence type="ECO:0000313" key="3">
    <source>
        <dbReference type="Proteomes" id="UP000664940"/>
    </source>
</evidence>